<dbReference type="EMBL" id="JBHRZI010000023">
    <property type="protein sequence ID" value="MFC3895252.1"/>
    <property type="molecule type" value="Genomic_DNA"/>
</dbReference>
<organism evidence="1 2">
    <name type="scientific">Lentzea rhizosphaerae</name>
    <dbReference type="NCBI Taxonomy" id="2041025"/>
    <lineage>
        <taxon>Bacteria</taxon>
        <taxon>Bacillati</taxon>
        <taxon>Actinomycetota</taxon>
        <taxon>Actinomycetes</taxon>
        <taxon>Pseudonocardiales</taxon>
        <taxon>Pseudonocardiaceae</taxon>
        <taxon>Lentzea</taxon>
    </lineage>
</organism>
<dbReference type="Pfam" id="PF18845">
    <property type="entry name" value="baeRF_family3"/>
    <property type="match status" value="1"/>
</dbReference>
<evidence type="ECO:0000313" key="1">
    <source>
        <dbReference type="EMBL" id="MFC3895252.1"/>
    </source>
</evidence>
<dbReference type="RefSeq" id="WP_382376796.1">
    <property type="nucleotide sequence ID" value="NZ_JBHRZI010000023.1"/>
</dbReference>
<comment type="caution">
    <text evidence="1">The sequence shown here is derived from an EMBL/GenBank/DDBJ whole genome shotgun (WGS) entry which is preliminary data.</text>
</comment>
<reference evidence="2" key="1">
    <citation type="journal article" date="2019" name="Int. J. Syst. Evol. Microbiol.">
        <title>The Global Catalogue of Microorganisms (GCM) 10K type strain sequencing project: providing services to taxonomists for standard genome sequencing and annotation.</title>
        <authorList>
            <consortium name="The Broad Institute Genomics Platform"/>
            <consortium name="The Broad Institute Genome Sequencing Center for Infectious Disease"/>
            <person name="Wu L."/>
            <person name="Ma J."/>
        </authorList>
    </citation>
    <scope>NUCLEOTIDE SEQUENCE [LARGE SCALE GENOMIC DNA]</scope>
    <source>
        <strain evidence="2">CGMCC 4.7405</strain>
    </source>
</reference>
<name>A0ABV8BZV6_9PSEU</name>
<sequence>MRTAVSGCTVPHVDEFPRLAADRGGHRASMFLSTRRAGGSALPARVRFANLVRRVEHVLRTDGTSTADVAAVLDGARDLAEDLWLWERPAAGIALFASGGATRTYWVPTPLPEMATVGDRFTLTPLLPALNAGGRFLVLQLGKAETRLFSGTRSGFDEVTSLGSLDVRTTLAHHHFELVEAVVRDAAGRTRAPLVVVGEAHLQAAYRGTNSWPGLMTPTVPDITDRISPETMHRRTWPIVEPVLRARDFAAADAVLALRGTGRTLHEPAGVVTAAERGHVQTLVVATESTWWGRHPHGPEVIRLREEPRPHEQLGTAAAAVLDHAGSVFTIPAQRLPKDTTTVALLRT</sequence>
<evidence type="ECO:0000313" key="2">
    <source>
        <dbReference type="Proteomes" id="UP001595690"/>
    </source>
</evidence>
<proteinExistence type="predicted"/>
<accession>A0ABV8BZV6</accession>
<gene>
    <name evidence="1" type="ORF">ACFOWZ_27555</name>
</gene>
<keyword evidence="2" id="KW-1185">Reference proteome</keyword>
<dbReference type="Proteomes" id="UP001595690">
    <property type="component" value="Unassembled WGS sequence"/>
</dbReference>
<dbReference type="InterPro" id="IPR041289">
    <property type="entry name" value="Bact_RF_family3"/>
</dbReference>
<protein>
    <submittedName>
        <fullName evidence="1">Uncharacterized protein</fullName>
    </submittedName>
</protein>